<comment type="caution">
    <text evidence="1">The sequence shown here is derived from an EMBL/GenBank/DDBJ whole genome shotgun (WGS) entry which is preliminary data.</text>
</comment>
<gene>
    <name evidence="1" type="ORF">Cyrtocomes_01209</name>
</gene>
<accession>A0ABU5L9L2</accession>
<dbReference type="Proteomes" id="UP001293791">
    <property type="component" value="Unassembled WGS sequence"/>
</dbReference>
<sequence>MQSLNFINYFVNGAIKDRKISPDKADALAITFALPYVPRKKAEKQEHIETEFMDFDVEKYGELAWMR</sequence>
<protein>
    <submittedName>
        <fullName evidence="1">Uncharacterized protein</fullName>
    </submittedName>
</protein>
<dbReference type="EMBL" id="JARGYT010000123">
    <property type="protein sequence ID" value="MDZ5762814.1"/>
    <property type="molecule type" value="Genomic_DNA"/>
</dbReference>
<evidence type="ECO:0000313" key="2">
    <source>
        <dbReference type="Proteomes" id="UP001293791"/>
    </source>
</evidence>
<organism evidence="1 2">
    <name type="scientific">Candidatus Cyrtobacter comes</name>
    <dbReference type="NCBI Taxonomy" id="675776"/>
    <lineage>
        <taxon>Bacteria</taxon>
        <taxon>Pseudomonadati</taxon>
        <taxon>Pseudomonadota</taxon>
        <taxon>Alphaproteobacteria</taxon>
        <taxon>Rickettsiales</taxon>
        <taxon>Candidatus Midichloriaceae</taxon>
        <taxon>Candidatus Cyrtobacter</taxon>
    </lineage>
</organism>
<reference evidence="1 2" key="1">
    <citation type="submission" date="2023-02" db="EMBL/GenBank/DDBJ databases">
        <title>Host association and intracellularity evolved multiple times independently in the Rickettsiales.</title>
        <authorList>
            <person name="Castelli M."/>
            <person name="Nardi T."/>
            <person name="Gammuto L."/>
            <person name="Bellinzona G."/>
            <person name="Sabaneyeva E."/>
            <person name="Potekhin A."/>
            <person name="Serra V."/>
            <person name="Petroni G."/>
            <person name="Sassera D."/>
        </authorList>
    </citation>
    <scope>NUCLEOTIDE SEQUENCE [LARGE SCALE GENOMIC DNA]</scope>
    <source>
        <strain evidence="1 2">BOD18</strain>
    </source>
</reference>
<name>A0ABU5L9L2_9RICK</name>
<evidence type="ECO:0000313" key="1">
    <source>
        <dbReference type="EMBL" id="MDZ5762814.1"/>
    </source>
</evidence>
<keyword evidence="2" id="KW-1185">Reference proteome</keyword>
<proteinExistence type="predicted"/>